<dbReference type="AlphaFoldDB" id="A0AAV5QVV8"/>
<name>A0AAV5QVV8_9ASCO</name>
<evidence type="ECO:0000256" key="1">
    <source>
        <dbReference type="SAM" id="MobiDB-lite"/>
    </source>
</evidence>
<dbReference type="Pfam" id="PF10313">
    <property type="entry name" value="DUF2415"/>
    <property type="match status" value="1"/>
</dbReference>
<dbReference type="InterPro" id="IPR019417">
    <property type="entry name" value="DUF2415"/>
</dbReference>
<dbReference type="RefSeq" id="XP_064855939.1">
    <property type="nucleotide sequence ID" value="XM_064999867.1"/>
</dbReference>
<evidence type="ECO:0000259" key="2">
    <source>
        <dbReference type="Pfam" id="PF10313"/>
    </source>
</evidence>
<dbReference type="PANTHER" id="PTHR43991">
    <property type="entry name" value="WD REPEAT PROTEIN (AFU_ORTHOLOGUE AFUA_8G05640)-RELATED"/>
    <property type="match status" value="1"/>
</dbReference>
<comment type="caution">
    <text evidence="3">The sequence shown here is derived from an EMBL/GenBank/DDBJ whole genome shotgun (WGS) entry which is preliminary data.</text>
</comment>
<organism evidence="3 4">
    <name type="scientific">Saccharomycopsis crataegensis</name>
    <dbReference type="NCBI Taxonomy" id="43959"/>
    <lineage>
        <taxon>Eukaryota</taxon>
        <taxon>Fungi</taxon>
        <taxon>Dikarya</taxon>
        <taxon>Ascomycota</taxon>
        <taxon>Saccharomycotina</taxon>
        <taxon>Saccharomycetes</taxon>
        <taxon>Saccharomycopsidaceae</taxon>
        <taxon>Saccharomycopsis</taxon>
    </lineage>
</organism>
<dbReference type="PANTHER" id="PTHR43991:SF9">
    <property type="entry name" value="DUF2415 DOMAIN-CONTAINING PROTEIN"/>
    <property type="match status" value="1"/>
</dbReference>
<feature type="region of interest" description="Disordered" evidence="1">
    <location>
        <begin position="323"/>
        <end position="344"/>
    </location>
</feature>
<dbReference type="InterPro" id="IPR015943">
    <property type="entry name" value="WD40/YVTN_repeat-like_dom_sf"/>
</dbReference>
<accession>A0AAV5QVV8</accession>
<dbReference type="Proteomes" id="UP001360560">
    <property type="component" value="Unassembled WGS sequence"/>
</dbReference>
<evidence type="ECO:0000313" key="4">
    <source>
        <dbReference type="Proteomes" id="UP001360560"/>
    </source>
</evidence>
<gene>
    <name evidence="3" type="ORF">DASC09_062830</name>
</gene>
<dbReference type="GeneID" id="90076932"/>
<sequence length="488" mass="55355">MTIHYNCHSDDNAKTRSKINNIDNFTTSISKYPFLYPYCNQYQTHITNKHWQLRALVKFDSQSADRAYYAYENEIRAVDLLTGDTKNVTSGHFPVKCFAESDGLIISGGSKSGDKSQGLVDAYNVHTGTELGFQVGEVINNAVTVDKLNNGQFCSFVCNNDQNLYKLDISNSAIKLVNKLNIGYQLNYSCLSNDGRMALVSGDSNKITMVSPKSGEVMHRIHTDTKHDDCGFSMEFQTSDAYFAAAFQSGKTFLYDVRNLQDAIHVFHSTKPEGKTDGAFRHLKFTNGATDDYLFITEHQGKVHIVDIRNFENHRIITIPTMYEQSSHPGDDTNNTNDDDHNKDDNGELIFSSRNINKPLVVPAMQPPSPMDRLNFPIINDYHDVKYTKHIKLQKYYHSSGKVINDYSFPPINSVAGNSNSTQGKYDLSQYSYISDYEQYHDSKYDILGMDWKSNHHGSRLIVAGKSSITKWEIDCWSRRGFGDFEFS</sequence>
<protein>
    <submittedName>
        <fullName evidence="3">Gid11 protein</fullName>
    </submittedName>
</protein>
<dbReference type="SUPFAM" id="SSF50978">
    <property type="entry name" value="WD40 repeat-like"/>
    <property type="match status" value="1"/>
</dbReference>
<dbReference type="EMBL" id="BTFZ01000020">
    <property type="protein sequence ID" value="GMM38944.1"/>
    <property type="molecule type" value="Genomic_DNA"/>
</dbReference>
<keyword evidence="4" id="KW-1185">Reference proteome</keyword>
<dbReference type="InterPro" id="IPR036322">
    <property type="entry name" value="WD40_repeat_dom_sf"/>
</dbReference>
<proteinExistence type="predicted"/>
<evidence type="ECO:0000313" key="3">
    <source>
        <dbReference type="EMBL" id="GMM38944.1"/>
    </source>
</evidence>
<dbReference type="Gene3D" id="2.130.10.10">
    <property type="entry name" value="YVTN repeat-like/Quinoprotein amine dehydrogenase"/>
    <property type="match status" value="1"/>
</dbReference>
<feature type="domain" description="DUF2415" evidence="2">
    <location>
        <begin position="278"/>
        <end position="317"/>
    </location>
</feature>
<reference evidence="3 4" key="1">
    <citation type="journal article" date="2023" name="Elife">
        <title>Identification of key yeast species and microbe-microbe interactions impacting larval growth of Drosophila in the wild.</title>
        <authorList>
            <person name="Mure A."/>
            <person name="Sugiura Y."/>
            <person name="Maeda R."/>
            <person name="Honda K."/>
            <person name="Sakurai N."/>
            <person name="Takahashi Y."/>
            <person name="Watada M."/>
            <person name="Katoh T."/>
            <person name="Gotoh A."/>
            <person name="Gotoh Y."/>
            <person name="Taniguchi I."/>
            <person name="Nakamura K."/>
            <person name="Hayashi T."/>
            <person name="Katayama T."/>
            <person name="Uemura T."/>
            <person name="Hattori Y."/>
        </authorList>
    </citation>
    <scope>NUCLEOTIDE SEQUENCE [LARGE SCALE GENOMIC DNA]</scope>
    <source>
        <strain evidence="3 4">SC-9</strain>
    </source>
</reference>